<dbReference type="KEGG" id="ftj:FTUN_3390"/>
<name>A0A6M5YR63_9BACT</name>
<dbReference type="CDD" id="cd06171">
    <property type="entry name" value="Sigma70_r4"/>
    <property type="match status" value="1"/>
</dbReference>
<organism evidence="8 9">
    <name type="scientific">Frigoriglobus tundricola</name>
    <dbReference type="NCBI Taxonomy" id="2774151"/>
    <lineage>
        <taxon>Bacteria</taxon>
        <taxon>Pseudomonadati</taxon>
        <taxon>Planctomycetota</taxon>
        <taxon>Planctomycetia</taxon>
        <taxon>Gemmatales</taxon>
        <taxon>Gemmataceae</taxon>
        <taxon>Frigoriglobus</taxon>
    </lineage>
</organism>
<proteinExistence type="inferred from homology"/>
<dbReference type="InterPro" id="IPR014284">
    <property type="entry name" value="RNA_pol_sigma-70_dom"/>
</dbReference>
<evidence type="ECO:0000259" key="7">
    <source>
        <dbReference type="Pfam" id="PF08281"/>
    </source>
</evidence>
<dbReference type="InterPro" id="IPR013249">
    <property type="entry name" value="RNA_pol_sigma70_r4_t2"/>
</dbReference>
<evidence type="ECO:0000256" key="1">
    <source>
        <dbReference type="ARBA" id="ARBA00010641"/>
    </source>
</evidence>
<dbReference type="PANTHER" id="PTHR43133">
    <property type="entry name" value="RNA POLYMERASE ECF-TYPE SIGMA FACTO"/>
    <property type="match status" value="1"/>
</dbReference>
<evidence type="ECO:0000259" key="6">
    <source>
        <dbReference type="Pfam" id="PF04542"/>
    </source>
</evidence>
<dbReference type="GO" id="GO:0006352">
    <property type="term" value="P:DNA-templated transcription initiation"/>
    <property type="evidence" value="ECO:0007669"/>
    <property type="project" value="InterPro"/>
</dbReference>
<keyword evidence="9" id="KW-1185">Reference proteome</keyword>
<dbReference type="InterPro" id="IPR007627">
    <property type="entry name" value="RNA_pol_sigma70_r2"/>
</dbReference>
<dbReference type="RefSeq" id="WP_171471543.1">
    <property type="nucleotide sequence ID" value="NZ_CP053452.2"/>
</dbReference>
<dbReference type="NCBIfam" id="TIGR02937">
    <property type="entry name" value="sigma70-ECF"/>
    <property type="match status" value="1"/>
</dbReference>
<dbReference type="InterPro" id="IPR013325">
    <property type="entry name" value="RNA_pol_sigma_r2"/>
</dbReference>
<dbReference type="GO" id="GO:0016987">
    <property type="term" value="F:sigma factor activity"/>
    <property type="evidence" value="ECO:0007669"/>
    <property type="project" value="UniProtKB-KW"/>
</dbReference>
<dbReference type="GO" id="GO:0003677">
    <property type="term" value="F:DNA binding"/>
    <property type="evidence" value="ECO:0007669"/>
    <property type="project" value="UniProtKB-KW"/>
</dbReference>
<gene>
    <name evidence="8" type="ORF">FTUN_3390</name>
</gene>
<feature type="domain" description="RNA polymerase sigma-70 region 2" evidence="6">
    <location>
        <begin position="42"/>
        <end position="109"/>
    </location>
</feature>
<evidence type="ECO:0000256" key="3">
    <source>
        <dbReference type="ARBA" id="ARBA00023082"/>
    </source>
</evidence>
<evidence type="ECO:0000313" key="8">
    <source>
        <dbReference type="EMBL" id="QJW95836.1"/>
    </source>
</evidence>
<dbReference type="AlphaFoldDB" id="A0A6M5YR63"/>
<evidence type="ECO:0000256" key="2">
    <source>
        <dbReference type="ARBA" id="ARBA00023015"/>
    </source>
</evidence>
<dbReference type="EMBL" id="CP053452">
    <property type="protein sequence ID" value="QJW95836.1"/>
    <property type="molecule type" value="Genomic_DNA"/>
</dbReference>
<feature type="domain" description="RNA polymerase sigma factor 70 region 4 type 2" evidence="7">
    <location>
        <begin position="137"/>
        <end position="187"/>
    </location>
</feature>
<reference evidence="9" key="1">
    <citation type="submission" date="2020-05" db="EMBL/GenBank/DDBJ databases">
        <title>Frigoriglobus tundricola gen. nov., sp. nov., a psychrotolerant cellulolytic planctomycete of the family Gemmataceae with two divergent copies of 16S rRNA gene.</title>
        <authorList>
            <person name="Kulichevskaya I.S."/>
            <person name="Ivanova A.A."/>
            <person name="Naumoff D.G."/>
            <person name="Beletsky A.V."/>
            <person name="Rijpstra W.I.C."/>
            <person name="Sinninghe Damste J.S."/>
            <person name="Mardanov A.V."/>
            <person name="Ravin N.V."/>
            <person name="Dedysh S.N."/>
        </authorList>
    </citation>
    <scope>NUCLEOTIDE SEQUENCE [LARGE SCALE GENOMIC DNA]</scope>
    <source>
        <strain evidence="9">PL17</strain>
    </source>
</reference>
<accession>A0A6M5YR63</accession>
<keyword evidence="3" id="KW-0731">Sigma factor</keyword>
<keyword evidence="2" id="KW-0805">Transcription regulation</keyword>
<keyword evidence="5" id="KW-0804">Transcription</keyword>
<sequence length="215" mass="23406">MPPDELIRLLHATYAAPYEGVSDADLLGRCAAGKDDAAFELLLRRHANMVWRVCRSVVHDAHAAEDAFQATFLVLACKPDAPRPPEQVGAWLYGVACRIARQARRTDGRRAMRDVRAGSARLTGSPDPVPDDLPALIDSVLLGLPERYRATVVLCDLEGRSRRDAAAQLGWSEGLLSGRLARARKLLADRLARAGHGLQAGKACGIKEGGNRLWR</sequence>
<protein>
    <submittedName>
        <fullName evidence="8">Uncharacterized protein</fullName>
    </submittedName>
</protein>
<dbReference type="InterPro" id="IPR036388">
    <property type="entry name" value="WH-like_DNA-bd_sf"/>
</dbReference>
<keyword evidence="4" id="KW-0238">DNA-binding</keyword>
<evidence type="ECO:0000256" key="4">
    <source>
        <dbReference type="ARBA" id="ARBA00023125"/>
    </source>
</evidence>
<comment type="similarity">
    <text evidence="1">Belongs to the sigma-70 factor family. ECF subfamily.</text>
</comment>
<evidence type="ECO:0000313" key="9">
    <source>
        <dbReference type="Proteomes" id="UP000503447"/>
    </source>
</evidence>
<dbReference type="Pfam" id="PF08281">
    <property type="entry name" value="Sigma70_r4_2"/>
    <property type="match status" value="1"/>
</dbReference>
<dbReference type="Gene3D" id="1.10.1740.10">
    <property type="match status" value="1"/>
</dbReference>
<dbReference type="InterPro" id="IPR013324">
    <property type="entry name" value="RNA_pol_sigma_r3/r4-like"/>
</dbReference>
<dbReference type="Pfam" id="PF04542">
    <property type="entry name" value="Sigma70_r2"/>
    <property type="match status" value="1"/>
</dbReference>
<dbReference type="PANTHER" id="PTHR43133:SF8">
    <property type="entry name" value="RNA POLYMERASE SIGMA FACTOR HI_1459-RELATED"/>
    <property type="match status" value="1"/>
</dbReference>
<evidence type="ECO:0000256" key="5">
    <source>
        <dbReference type="ARBA" id="ARBA00023163"/>
    </source>
</evidence>
<dbReference type="Gene3D" id="1.10.10.10">
    <property type="entry name" value="Winged helix-like DNA-binding domain superfamily/Winged helix DNA-binding domain"/>
    <property type="match status" value="1"/>
</dbReference>
<dbReference type="SUPFAM" id="SSF88659">
    <property type="entry name" value="Sigma3 and sigma4 domains of RNA polymerase sigma factors"/>
    <property type="match status" value="1"/>
</dbReference>
<dbReference type="SUPFAM" id="SSF88946">
    <property type="entry name" value="Sigma2 domain of RNA polymerase sigma factors"/>
    <property type="match status" value="1"/>
</dbReference>
<dbReference type="Proteomes" id="UP000503447">
    <property type="component" value="Chromosome"/>
</dbReference>
<dbReference type="InterPro" id="IPR039425">
    <property type="entry name" value="RNA_pol_sigma-70-like"/>
</dbReference>